<evidence type="ECO:0000259" key="4">
    <source>
        <dbReference type="Pfam" id="PF17853"/>
    </source>
</evidence>
<name>A0A364NJJ7_9GAMM</name>
<dbReference type="InterPro" id="IPR041522">
    <property type="entry name" value="CdaR_GGDEF"/>
</dbReference>
<evidence type="ECO:0008006" key="7">
    <source>
        <dbReference type="Google" id="ProtNLM"/>
    </source>
</evidence>
<organism evidence="5 6">
    <name type="scientific">Nitrincola tibetensis</name>
    <dbReference type="NCBI Taxonomy" id="2219697"/>
    <lineage>
        <taxon>Bacteria</taxon>
        <taxon>Pseudomonadati</taxon>
        <taxon>Pseudomonadota</taxon>
        <taxon>Gammaproteobacteria</taxon>
        <taxon>Oceanospirillales</taxon>
        <taxon>Oceanospirillaceae</taxon>
        <taxon>Nitrincola</taxon>
    </lineage>
</organism>
<evidence type="ECO:0000313" key="5">
    <source>
        <dbReference type="EMBL" id="RAU17299.1"/>
    </source>
</evidence>
<sequence length="402" mass="45349">MTIRCADIPKLPGLESIRFRAGLQGASRIVRWPYIAENESISPWIKGGELVFVTGINLLRSESSLCALLHECIDHQVAGLVILTGDEYIKTIPKSLLNLANQMNFPVFEQPYALKMVTVTEVISNAIVQDNLIGQSIHMFLTRLMNGYADAPELIHLRSQQLGLSQLNCFSAIALSTSVCQEDDAALSRLQQPHLLEQLISDLLQRRDNPWPVLVCESDFILLWPCENAGAERLDEAEQILLRLKHSLPHSRIFMGLSSVHKELTQFGAAVEQARQALRFAQQHPERSIFLHEQLGVCRLFAAIPQRHLLADFCQENLRELCFARDPNAQKLKATLSAFLNHAGHLQETAEALGIHRNTLNNRLKQIERLTHCSLADAFQRLNLQNALLIEQMLFQNHTITD</sequence>
<feature type="domain" description="CdaR GGDEF-like" evidence="4">
    <location>
        <begin position="151"/>
        <end position="279"/>
    </location>
</feature>
<dbReference type="Pfam" id="PF07905">
    <property type="entry name" value="PucR"/>
    <property type="match status" value="1"/>
</dbReference>
<keyword evidence="6" id="KW-1185">Reference proteome</keyword>
<evidence type="ECO:0000259" key="3">
    <source>
        <dbReference type="Pfam" id="PF13556"/>
    </source>
</evidence>
<comment type="caution">
    <text evidence="5">The sequence shown here is derived from an EMBL/GenBank/DDBJ whole genome shotgun (WGS) entry which is preliminary data.</text>
</comment>
<dbReference type="InterPro" id="IPR042070">
    <property type="entry name" value="PucR_C-HTH_sf"/>
</dbReference>
<dbReference type="Gene3D" id="1.10.10.2840">
    <property type="entry name" value="PucR C-terminal helix-turn-helix domain"/>
    <property type="match status" value="1"/>
</dbReference>
<dbReference type="EMBL" id="QKRX01000011">
    <property type="protein sequence ID" value="RAU17299.1"/>
    <property type="molecule type" value="Genomic_DNA"/>
</dbReference>
<comment type="similarity">
    <text evidence="1">Belongs to the CdaR family.</text>
</comment>
<dbReference type="Pfam" id="PF17853">
    <property type="entry name" value="GGDEF_2"/>
    <property type="match status" value="1"/>
</dbReference>
<dbReference type="PANTHER" id="PTHR33744">
    <property type="entry name" value="CARBOHYDRATE DIACID REGULATOR"/>
    <property type="match status" value="1"/>
</dbReference>
<gene>
    <name evidence="5" type="ORF">DN062_14160</name>
</gene>
<evidence type="ECO:0000256" key="1">
    <source>
        <dbReference type="ARBA" id="ARBA00006754"/>
    </source>
</evidence>
<evidence type="ECO:0000259" key="2">
    <source>
        <dbReference type="Pfam" id="PF07905"/>
    </source>
</evidence>
<accession>A0A364NJJ7</accession>
<dbReference type="Proteomes" id="UP000250744">
    <property type="component" value="Unassembled WGS sequence"/>
</dbReference>
<reference evidence="5 6" key="1">
    <citation type="submission" date="2018-06" db="EMBL/GenBank/DDBJ databases">
        <title>Nitrincola tibetense sp. nov., isolated from Lake XuguoCo on Tibetan Plateau.</title>
        <authorList>
            <person name="Xing P."/>
        </authorList>
    </citation>
    <scope>NUCLEOTIDE SEQUENCE [LARGE SCALE GENOMIC DNA]</scope>
    <source>
        <strain evidence="6">xg18</strain>
    </source>
</reference>
<feature type="domain" description="Purine catabolism PurC-like" evidence="2">
    <location>
        <begin position="8"/>
        <end position="127"/>
    </location>
</feature>
<evidence type="ECO:0000313" key="6">
    <source>
        <dbReference type="Proteomes" id="UP000250744"/>
    </source>
</evidence>
<proteinExistence type="inferred from homology"/>
<feature type="domain" description="PucR C-terminal helix-turn-helix" evidence="3">
    <location>
        <begin position="333"/>
        <end position="390"/>
    </location>
</feature>
<dbReference type="InterPro" id="IPR025736">
    <property type="entry name" value="PucR_C-HTH_dom"/>
</dbReference>
<dbReference type="AlphaFoldDB" id="A0A364NJJ7"/>
<dbReference type="InterPro" id="IPR051448">
    <property type="entry name" value="CdaR-like_regulators"/>
</dbReference>
<protein>
    <recommendedName>
        <fullName evidence="7">PucR family transcriptional regulator</fullName>
    </recommendedName>
</protein>
<dbReference type="Pfam" id="PF13556">
    <property type="entry name" value="HTH_30"/>
    <property type="match status" value="1"/>
</dbReference>
<dbReference type="RefSeq" id="WP_112159954.1">
    <property type="nucleotide sequence ID" value="NZ_QKRX01000011.1"/>
</dbReference>
<dbReference type="OrthoDB" id="9792148at2"/>
<dbReference type="InterPro" id="IPR012914">
    <property type="entry name" value="PucR_dom"/>
</dbReference>